<name>A0ABQ9ID16_9NEOP</name>
<evidence type="ECO:0000313" key="3">
    <source>
        <dbReference type="Proteomes" id="UP001159363"/>
    </source>
</evidence>
<organism evidence="2 3">
    <name type="scientific">Dryococelus australis</name>
    <dbReference type="NCBI Taxonomy" id="614101"/>
    <lineage>
        <taxon>Eukaryota</taxon>
        <taxon>Metazoa</taxon>
        <taxon>Ecdysozoa</taxon>
        <taxon>Arthropoda</taxon>
        <taxon>Hexapoda</taxon>
        <taxon>Insecta</taxon>
        <taxon>Pterygota</taxon>
        <taxon>Neoptera</taxon>
        <taxon>Polyneoptera</taxon>
        <taxon>Phasmatodea</taxon>
        <taxon>Verophasmatodea</taxon>
        <taxon>Anareolatae</taxon>
        <taxon>Phasmatidae</taxon>
        <taxon>Eurycanthinae</taxon>
        <taxon>Dryococelus</taxon>
    </lineage>
</organism>
<evidence type="ECO:0000256" key="1">
    <source>
        <dbReference type="SAM" id="MobiDB-lite"/>
    </source>
</evidence>
<gene>
    <name evidence="2" type="ORF">PR048_007210</name>
</gene>
<keyword evidence="3" id="KW-1185">Reference proteome</keyword>
<comment type="caution">
    <text evidence="2">The sequence shown here is derived from an EMBL/GenBank/DDBJ whole genome shotgun (WGS) entry which is preliminary data.</text>
</comment>
<feature type="region of interest" description="Disordered" evidence="1">
    <location>
        <begin position="20"/>
        <end position="45"/>
    </location>
</feature>
<evidence type="ECO:0000313" key="2">
    <source>
        <dbReference type="EMBL" id="KAJ8894553.1"/>
    </source>
</evidence>
<dbReference type="EMBL" id="JARBHB010000002">
    <property type="protein sequence ID" value="KAJ8894553.1"/>
    <property type="molecule type" value="Genomic_DNA"/>
</dbReference>
<reference evidence="2 3" key="1">
    <citation type="submission" date="2023-02" db="EMBL/GenBank/DDBJ databases">
        <title>LHISI_Scaffold_Assembly.</title>
        <authorList>
            <person name="Stuart O.P."/>
            <person name="Cleave R."/>
            <person name="Magrath M.J.L."/>
            <person name="Mikheyev A.S."/>
        </authorList>
    </citation>
    <scope>NUCLEOTIDE SEQUENCE [LARGE SCALE GENOMIC DNA]</scope>
    <source>
        <strain evidence="2">Daus_M_001</strain>
        <tissue evidence="2">Leg muscle</tissue>
    </source>
</reference>
<sequence>MTWRETLGWSGAGVQGRGKLEYPEKARRQAASSSTIPTCEDPGANPLGIDPGSPCYGIRKVFPCKSAIGSEASRVGLINYDPIAKVTPLYMGYQLAAFVGATVAVRLACSPPTKANRFQSPVGSLSDFRVWESCPTVPLVGGVFSGIFRFPHPYIPVLLHTHLSRPFWLSRPRSGERRSVMSASLAAVGIHGIPRRGADSHERIVPGRGEGDMGLRLRRGAAESAPAAARNTVKTVKGSQFIRHALDDSEPIADLQGNKQRVSYCGVCSNTGYSVGQQPMYEHLRLECTYT</sequence>
<proteinExistence type="predicted"/>
<accession>A0ABQ9ID16</accession>
<dbReference type="Proteomes" id="UP001159363">
    <property type="component" value="Chromosome 2"/>
</dbReference>
<protein>
    <submittedName>
        <fullName evidence="2">Uncharacterized protein</fullName>
    </submittedName>
</protein>